<gene>
    <name evidence="1" type="ORF">MoryE10_09420</name>
</gene>
<dbReference type="KEGG" id="moz:MoryE10_09420"/>
<proteinExistence type="predicted"/>
<evidence type="ECO:0000313" key="2">
    <source>
        <dbReference type="Proteomes" id="UP000824988"/>
    </source>
</evidence>
<dbReference type="EMBL" id="AP019782">
    <property type="protein sequence ID" value="BBL70336.1"/>
    <property type="molecule type" value="Genomic_DNA"/>
</dbReference>
<protein>
    <submittedName>
        <fullName evidence="1">Virion morphogenesis protein</fullName>
    </submittedName>
</protein>
<reference evidence="1" key="1">
    <citation type="submission" date="2019-06" db="EMBL/GenBank/DDBJ databases">
        <title>Complete genome sequence of Methylogaea oryzae strain JCM16910.</title>
        <authorList>
            <person name="Asakawa S."/>
        </authorList>
    </citation>
    <scope>NUCLEOTIDE SEQUENCE</scope>
    <source>
        <strain evidence="1">E10</strain>
    </source>
</reference>
<accession>A0A8D5AJR8</accession>
<keyword evidence="2" id="KW-1185">Reference proteome</keyword>
<dbReference type="Pfam" id="PF05069">
    <property type="entry name" value="Phage_tail_S"/>
    <property type="match status" value="1"/>
</dbReference>
<sequence length="177" mass="19436">MISIEIDNRQVQEALRELERRATNMAPALKQIGEALADSTKRRFETTTAPDGTPWEANRPTTLARKKGTRPLTGETGNLMDTIDWQLIGDDAVEIGSPMEYAATQQFGAKMGEFGRYSQIGRVRKHGLGTFQGSAGTQKGFPIPWGNIPARPFLGISDADEREVLEIVQTYLSTPAA</sequence>
<name>A0A8D5AJR8_9GAMM</name>
<organism evidence="1 2">
    <name type="scientific">Methylogaea oryzae</name>
    <dbReference type="NCBI Taxonomy" id="1295382"/>
    <lineage>
        <taxon>Bacteria</taxon>
        <taxon>Pseudomonadati</taxon>
        <taxon>Pseudomonadota</taxon>
        <taxon>Gammaproteobacteria</taxon>
        <taxon>Methylococcales</taxon>
        <taxon>Methylococcaceae</taxon>
        <taxon>Methylogaea</taxon>
    </lineage>
</organism>
<dbReference type="Proteomes" id="UP000824988">
    <property type="component" value="Chromosome"/>
</dbReference>
<dbReference type="AlphaFoldDB" id="A0A8D5AJR8"/>
<dbReference type="InterPro" id="IPR006522">
    <property type="entry name" value="Phage_virion_morphogenesis"/>
</dbReference>
<dbReference type="RefSeq" id="WP_221048364.1">
    <property type="nucleotide sequence ID" value="NZ_AP019782.1"/>
</dbReference>
<dbReference type="NCBIfam" id="TIGR01635">
    <property type="entry name" value="tail_comp_S"/>
    <property type="match status" value="1"/>
</dbReference>
<evidence type="ECO:0000313" key="1">
    <source>
        <dbReference type="EMBL" id="BBL70336.1"/>
    </source>
</evidence>